<keyword evidence="2" id="KW-1185">Reference proteome</keyword>
<proteinExistence type="predicted"/>
<evidence type="ECO:0000313" key="1">
    <source>
        <dbReference type="EMBL" id="MEE6310730.1"/>
    </source>
</evidence>
<comment type="caution">
    <text evidence="1">The sequence shown here is derived from an EMBL/GenBank/DDBJ whole genome shotgun (WGS) entry which is preliminary data.</text>
</comment>
<gene>
    <name evidence="1" type="ORF">V1634_28195</name>
</gene>
<organism evidence="1 2">
    <name type="scientific">Plantactinospora veratri</name>
    <dbReference type="NCBI Taxonomy" id="1436122"/>
    <lineage>
        <taxon>Bacteria</taxon>
        <taxon>Bacillati</taxon>
        <taxon>Actinomycetota</taxon>
        <taxon>Actinomycetes</taxon>
        <taxon>Micromonosporales</taxon>
        <taxon>Micromonosporaceae</taxon>
        <taxon>Plantactinospora</taxon>
    </lineage>
</organism>
<dbReference type="Proteomes" id="UP001339911">
    <property type="component" value="Unassembled WGS sequence"/>
</dbReference>
<protein>
    <submittedName>
        <fullName evidence="1">Uncharacterized protein</fullName>
    </submittedName>
</protein>
<accession>A0ABU7SLB3</accession>
<name>A0ABU7SLB3_9ACTN</name>
<dbReference type="RefSeq" id="WP_331210758.1">
    <property type="nucleotide sequence ID" value="NZ_JAZGQL010000028.1"/>
</dbReference>
<sequence>MITSKLPDAVAESSTVRRSLAVVRAVTRQDPSHRHVLVSARASR</sequence>
<evidence type="ECO:0000313" key="2">
    <source>
        <dbReference type="Proteomes" id="UP001339911"/>
    </source>
</evidence>
<reference evidence="1 2" key="1">
    <citation type="submission" date="2024-01" db="EMBL/GenBank/DDBJ databases">
        <title>Genome insights into Plantactinospora veratri sp. nov.</title>
        <authorList>
            <person name="Wang L."/>
        </authorList>
    </citation>
    <scope>NUCLEOTIDE SEQUENCE [LARGE SCALE GENOMIC DNA]</scope>
    <source>
        <strain evidence="1 2">NEAU-FHS4</strain>
    </source>
</reference>
<dbReference type="EMBL" id="JAZGQL010000028">
    <property type="protein sequence ID" value="MEE6310730.1"/>
    <property type="molecule type" value="Genomic_DNA"/>
</dbReference>